<dbReference type="GO" id="GO:0000122">
    <property type="term" value="P:negative regulation of transcription by RNA polymerase II"/>
    <property type="evidence" value="ECO:0007669"/>
    <property type="project" value="TreeGrafter"/>
</dbReference>
<keyword evidence="2" id="KW-1133">Transmembrane helix</keyword>
<dbReference type="GO" id="GO:0035102">
    <property type="term" value="C:PRC1 complex"/>
    <property type="evidence" value="ECO:0007669"/>
    <property type="project" value="TreeGrafter"/>
</dbReference>
<feature type="transmembrane region" description="Helical" evidence="2">
    <location>
        <begin position="105"/>
        <end position="124"/>
    </location>
</feature>
<evidence type="ECO:0000256" key="1">
    <source>
        <dbReference type="SAM" id="MobiDB-lite"/>
    </source>
</evidence>
<feature type="compositionally biased region" description="Polar residues" evidence="1">
    <location>
        <begin position="209"/>
        <end position="218"/>
    </location>
</feature>
<keyword evidence="5" id="KW-1185">Reference proteome</keyword>
<dbReference type="GO" id="GO:0000785">
    <property type="term" value="C:chromatin"/>
    <property type="evidence" value="ECO:0007669"/>
    <property type="project" value="TreeGrafter"/>
</dbReference>
<evidence type="ECO:0000256" key="2">
    <source>
        <dbReference type="SAM" id="Phobius"/>
    </source>
</evidence>
<dbReference type="InterPro" id="IPR033773">
    <property type="entry name" value="CBX7_C"/>
</dbReference>
<keyword evidence="3" id="KW-0732">Signal</keyword>
<organism evidence="4 5">
    <name type="scientific">Denticeps clupeoides</name>
    <name type="common">denticle herring</name>
    <dbReference type="NCBI Taxonomy" id="299321"/>
    <lineage>
        <taxon>Eukaryota</taxon>
        <taxon>Metazoa</taxon>
        <taxon>Chordata</taxon>
        <taxon>Craniata</taxon>
        <taxon>Vertebrata</taxon>
        <taxon>Euteleostomi</taxon>
        <taxon>Actinopterygii</taxon>
        <taxon>Neopterygii</taxon>
        <taxon>Teleostei</taxon>
        <taxon>Clupei</taxon>
        <taxon>Clupeiformes</taxon>
        <taxon>Denticipitoidei</taxon>
        <taxon>Denticipitidae</taxon>
        <taxon>Denticeps</taxon>
    </lineage>
</organism>
<dbReference type="GeneTree" id="ENSGT00940000154405"/>
<feature type="region of interest" description="Disordered" evidence="1">
    <location>
        <begin position="356"/>
        <end position="469"/>
    </location>
</feature>
<evidence type="ECO:0000313" key="4">
    <source>
        <dbReference type="Ensembl" id="ENSDCDP00010010621.1"/>
    </source>
</evidence>
<dbReference type="InterPro" id="IPR052458">
    <property type="entry name" value="PcG_PRC1-like_component"/>
</dbReference>
<sequence>MRMTFEGFVLFFRPLATSQCPAPFCTDLATTLDHRVPSRLFHVARPHCAALCSVGSHGALPQAAREDGALGGRGLRVRRGGHPEAARSQGATRVSGQVERMGRKVSFFIFYFFIPILKIVLILTNRENKRNSLLLSLLAHTFRYSTWEPEDNILDERLVTAFEQKEREQELYGPKKRGPKPKTLLLKARTQTEKSLPFVPEIDLPQPPQSSTKTTSFPAPSLFASTSTSSSTVPNAKLHSGAANHKLKKDIHRCHRMSRRPLPRSCPEVQSAGPTNFLITRPSFSETVRILNRKVKPREIKKGRIILNLKVTDKPGGAGGAKKTNHSGAEQAQMGRPKIPSRNRIIGKCRFGEAPYSGVHSSGSRSRFLMPGKTLGTHQTESVSCGDGDKTKKNLSGFSFKPSVVHSDGSDQSQTSPLCEQPPSSSEGSECGPPSPAQSKYNLLKAPGSSGIPSHARSESSVQKSASNTANMATKPSFLSCSSSSSTTSSSFSEDSEQILDLSLSNDEVSAEGPDWHPDQASCFSNVVVTDVTTNLLTVTIKEFCHPPGFQDSRVVAASAPPTSPAKP</sequence>
<feature type="region of interest" description="Disordered" evidence="1">
    <location>
        <begin position="315"/>
        <end position="342"/>
    </location>
</feature>
<evidence type="ECO:0000313" key="5">
    <source>
        <dbReference type="Proteomes" id="UP000694580"/>
    </source>
</evidence>
<name>A0AAY4ATD0_9TELE</name>
<feature type="chain" id="PRO_5044286322" evidence="3">
    <location>
        <begin position="19"/>
        <end position="568"/>
    </location>
</feature>
<dbReference type="AlphaFoldDB" id="A0AAY4ATD0"/>
<dbReference type="Pfam" id="PF17218">
    <property type="entry name" value="CBX7_C"/>
    <property type="match status" value="1"/>
</dbReference>
<evidence type="ECO:0000256" key="3">
    <source>
        <dbReference type="SAM" id="SignalP"/>
    </source>
</evidence>
<dbReference type="PANTHER" id="PTHR46389:SF4">
    <property type="entry name" value="CHROMOBOX PROTEIN HOMOLOG 6"/>
    <property type="match status" value="1"/>
</dbReference>
<proteinExistence type="predicted"/>
<feature type="compositionally biased region" description="Polar residues" evidence="1">
    <location>
        <begin position="459"/>
        <end position="469"/>
    </location>
</feature>
<dbReference type="GO" id="GO:0003682">
    <property type="term" value="F:chromatin binding"/>
    <property type="evidence" value="ECO:0007669"/>
    <property type="project" value="TreeGrafter"/>
</dbReference>
<reference evidence="4" key="3">
    <citation type="submission" date="2025-09" db="UniProtKB">
        <authorList>
            <consortium name="Ensembl"/>
        </authorList>
    </citation>
    <scope>IDENTIFICATION</scope>
</reference>
<accession>A0AAY4ATD0</accession>
<feature type="compositionally biased region" description="Low complexity" evidence="1">
    <location>
        <begin position="422"/>
        <end position="432"/>
    </location>
</feature>
<keyword evidence="2" id="KW-0472">Membrane</keyword>
<feature type="signal peptide" evidence="3">
    <location>
        <begin position="1"/>
        <end position="18"/>
    </location>
</feature>
<feature type="region of interest" description="Disordered" evidence="1">
    <location>
        <begin position="199"/>
        <end position="246"/>
    </location>
</feature>
<reference evidence="4 5" key="1">
    <citation type="submission" date="2020-06" db="EMBL/GenBank/DDBJ databases">
        <authorList>
            <consortium name="Wellcome Sanger Institute Data Sharing"/>
        </authorList>
    </citation>
    <scope>NUCLEOTIDE SEQUENCE [LARGE SCALE GENOMIC DNA]</scope>
</reference>
<dbReference type="Proteomes" id="UP000694580">
    <property type="component" value="Chromosome 7"/>
</dbReference>
<dbReference type="PANTHER" id="PTHR46389">
    <property type="entry name" value="POLYCOMB GROUP PROTEIN PC"/>
    <property type="match status" value="1"/>
</dbReference>
<protein>
    <submittedName>
        <fullName evidence="4">Uncharacterized protein</fullName>
    </submittedName>
</protein>
<reference evidence="4" key="2">
    <citation type="submission" date="2025-08" db="UniProtKB">
        <authorList>
            <consortium name="Ensembl"/>
        </authorList>
    </citation>
    <scope>IDENTIFICATION</scope>
</reference>
<keyword evidence="2" id="KW-0812">Transmembrane</keyword>
<dbReference type="Ensembl" id="ENSDCDT00010011128.1">
    <property type="protein sequence ID" value="ENSDCDP00010010621.1"/>
    <property type="gene ID" value="ENSDCDG00010004697.1"/>
</dbReference>